<organism evidence="1">
    <name type="scientific">marine sediment metagenome</name>
    <dbReference type="NCBI Taxonomy" id="412755"/>
    <lineage>
        <taxon>unclassified sequences</taxon>
        <taxon>metagenomes</taxon>
        <taxon>ecological metagenomes</taxon>
    </lineage>
</organism>
<evidence type="ECO:0000313" key="1">
    <source>
        <dbReference type="EMBL" id="KKN56870.1"/>
    </source>
</evidence>
<protein>
    <submittedName>
        <fullName evidence="1">Uncharacterized protein</fullName>
    </submittedName>
</protein>
<comment type="caution">
    <text evidence="1">The sequence shown here is derived from an EMBL/GenBank/DDBJ whole genome shotgun (WGS) entry which is preliminary data.</text>
</comment>
<reference evidence="1" key="1">
    <citation type="journal article" date="2015" name="Nature">
        <title>Complex archaea that bridge the gap between prokaryotes and eukaryotes.</title>
        <authorList>
            <person name="Spang A."/>
            <person name="Saw J.H."/>
            <person name="Jorgensen S.L."/>
            <person name="Zaremba-Niedzwiedzka K."/>
            <person name="Martijn J."/>
            <person name="Lind A.E."/>
            <person name="van Eijk R."/>
            <person name="Schleper C."/>
            <person name="Guy L."/>
            <person name="Ettema T.J."/>
        </authorList>
    </citation>
    <scope>NUCLEOTIDE SEQUENCE</scope>
</reference>
<gene>
    <name evidence="1" type="ORF">LCGC14_0567950</name>
</gene>
<dbReference type="AlphaFoldDB" id="A0A0F9RJZ9"/>
<dbReference type="EMBL" id="LAZR01000828">
    <property type="protein sequence ID" value="KKN56870.1"/>
    <property type="molecule type" value="Genomic_DNA"/>
</dbReference>
<accession>A0A0F9RJZ9</accession>
<proteinExistence type="predicted"/>
<name>A0A0F9RJZ9_9ZZZZ</name>
<sequence length="122" mass="13014">MTARVQYLTRNTKTSTAAVAKRAADLIVDYLPSVIARVCEVDKASSLAINISVRPAGRTEATKDPEVIIKAKPDYGDEVVIIRARLTGEGDSAQLSLISELLPSEQAFADDETGETGEAVAH</sequence>